<comment type="caution">
    <text evidence="3">The sequence shown here is derived from an EMBL/GenBank/DDBJ whole genome shotgun (WGS) entry which is preliminary data.</text>
</comment>
<dbReference type="GeneID" id="81628572"/>
<dbReference type="PANTHER" id="PTHR48077">
    <property type="entry name" value="TRYPTOPHAN SYNTHASE-RELATED"/>
    <property type="match status" value="1"/>
</dbReference>
<name>A0A9W9WRT4_9EURO</name>
<keyword evidence="4" id="KW-1185">Reference proteome</keyword>
<dbReference type="PANTHER" id="PTHR48077:SF2">
    <property type="entry name" value="TRYPTOPHAN SYNTHASE"/>
    <property type="match status" value="1"/>
</dbReference>
<dbReference type="EMBL" id="JAPWDQ010000013">
    <property type="protein sequence ID" value="KAJ5472158.1"/>
    <property type="molecule type" value="Genomic_DNA"/>
</dbReference>
<dbReference type="AlphaFoldDB" id="A0A9W9WRT4"/>
<dbReference type="InterPro" id="IPR023026">
    <property type="entry name" value="Trp_synth_beta/beta-like"/>
</dbReference>
<evidence type="ECO:0000256" key="2">
    <source>
        <dbReference type="ARBA" id="ARBA00022898"/>
    </source>
</evidence>
<keyword evidence="2" id="KW-0663">Pyridoxal phosphate</keyword>
<reference evidence="3" key="2">
    <citation type="journal article" date="2023" name="IMA Fungus">
        <title>Comparative genomic study of the Penicillium genus elucidates a diverse pangenome and 15 lateral gene transfer events.</title>
        <authorList>
            <person name="Petersen C."/>
            <person name="Sorensen T."/>
            <person name="Nielsen M.R."/>
            <person name="Sondergaard T.E."/>
            <person name="Sorensen J.L."/>
            <person name="Fitzpatrick D.A."/>
            <person name="Frisvad J.C."/>
            <person name="Nielsen K.L."/>
        </authorList>
    </citation>
    <scope>NUCLEOTIDE SEQUENCE</scope>
    <source>
        <strain evidence="3">IBT 30728</strain>
    </source>
</reference>
<dbReference type="Gene3D" id="3.40.50.1100">
    <property type="match status" value="2"/>
</dbReference>
<accession>A0A9W9WRT4</accession>
<proteinExistence type="predicted"/>
<gene>
    <name evidence="3" type="ORF">N7539_008727</name>
</gene>
<dbReference type="RefSeq" id="XP_056786704.1">
    <property type="nucleotide sequence ID" value="XM_056938322.1"/>
</dbReference>
<evidence type="ECO:0000256" key="1">
    <source>
        <dbReference type="ARBA" id="ARBA00001933"/>
    </source>
</evidence>
<dbReference type="GO" id="GO:0005737">
    <property type="term" value="C:cytoplasm"/>
    <property type="evidence" value="ECO:0007669"/>
    <property type="project" value="TreeGrafter"/>
</dbReference>
<comment type="cofactor">
    <cofactor evidence="1">
        <name>pyridoxal 5'-phosphate</name>
        <dbReference type="ChEBI" id="CHEBI:597326"/>
    </cofactor>
</comment>
<dbReference type="Proteomes" id="UP001148312">
    <property type="component" value="Unassembled WGS sequence"/>
</dbReference>
<evidence type="ECO:0000313" key="4">
    <source>
        <dbReference type="Proteomes" id="UP001148312"/>
    </source>
</evidence>
<reference evidence="3" key="1">
    <citation type="submission" date="2022-12" db="EMBL/GenBank/DDBJ databases">
        <authorList>
            <person name="Petersen C."/>
        </authorList>
    </citation>
    <scope>NUCLEOTIDE SEQUENCE</scope>
    <source>
        <strain evidence="3">IBT 30728</strain>
    </source>
</reference>
<sequence>MGTDDAAKQKNGVHKTEKLGATVLRARCPYPIPGMTATFQQRLGAEVTKQFQAKSKNQPDALVAAISTGTGVVGLFRPFIDSAGVRLVGVENAGASSLTNGQVGVLRGTKTLALQNDGQVLDSHCISPDLNISVSVQKSPTGKSVVESRYTP</sequence>
<evidence type="ECO:0000313" key="3">
    <source>
        <dbReference type="EMBL" id="KAJ5472158.1"/>
    </source>
</evidence>
<dbReference type="SUPFAM" id="SSF53686">
    <property type="entry name" value="Tryptophan synthase beta subunit-like PLP-dependent enzymes"/>
    <property type="match status" value="1"/>
</dbReference>
<organism evidence="3 4">
    <name type="scientific">Penicillium diatomitis</name>
    <dbReference type="NCBI Taxonomy" id="2819901"/>
    <lineage>
        <taxon>Eukaryota</taxon>
        <taxon>Fungi</taxon>
        <taxon>Dikarya</taxon>
        <taxon>Ascomycota</taxon>
        <taxon>Pezizomycotina</taxon>
        <taxon>Eurotiomycetes</taxon>
        <taxon>Eurotiomycetidae</taxon>
        <taxon>Eurotiales</taxon>
        <taxon>Aspergillaceae</taxon>
        <taxon>Penicillium</taxon>
    </lineage>
</organism>
<dbReference type="InterPro" id="IPR036052">
    <property type="entry name" value="TrpB-like_PALP_sf"/>
</dbReference>
<dbReference type="GO" id="GO:0004834">
    <property type="term" value="F:tryptophan synthase activity"/>
    <property type="evidence" value="ECO:0007669"/>
    <property type="project" value="InterPro"/>
</dbReference>
<protein>
    <submittedName>
        <fullName evidence="3">Tryptophan synthase</fullName>
    </submittedName>
</protein>